<dbReference type="InterPro" id="IPR029010">
    <property type="entry name" value="ThuA-like"/>
</dbReference>
<dbReference type="Proteomes" id="UP000186058">
    <property type="component" value="Unassembled WGS sequence"/>
</dbReference>
<dbReference type="Gene3D" id="3.40.50.880">
    <property type="match status" value="1"/>
</dbReference>
<evidence type="ECO:0000313" key="2">
    <source>
        <dbReference type="EMBL" id="OKP92083.1"/>
    </source>
</evidence>
<dbReference type="SUPFAM" id="SSF52317">
    <property type="entry name" value="Class I glutamine amidotransferase-like"/>
    <property type="match status" value="1"/>
</dbReference>
<dbReference type="Pfam" id="PF06283">
    <property type="entry name" value="ThuA"/>
    <property type="match status" value="1"/>
</dbReference>
<accession>A0ABX3EZB3</accession>
<dbReference type="InterPro" id="IPR029062">
    <property type="entry name" value="Class_I_gatase-like"/>
</dbReference>
<dbReference type="PANTHER" id="PTHR40469">
    <property type="entry name" value="SECRETED GLYCOSYL HYDROLASE"/>
    <property type="match status" value="1"/>
</dbReference>
<comment type="caution">
    <text evidence="2">The sequence shown here is derived from an EMBL/GenBank/DDBJ whole genome shotgun (WGS) entry which is preliminary data.</text>
</comment>
<evidence type="ECO:0000259" key="1">
    <source>
        <dbReference type="Pfam" id="PF06283"/>
    </source>
</evidence>
<dbReference type="EMBL" id="LVWI01000001">
    <property type="protein sequence ID" value="OKP92083.1"/>
    <property type="molecule type" value="Genomic_DNA"/>
</dbReference>
<dbReference type="RefSeq" id="WP_074106544.1">
    <property type="nucleotide sequence ID" value="NZ_LVWI01000001.1"/>
</dbReference>
<name>A0ABX3EZB3_9BACL</name>
<sequence>MKKALIVWGGWDGHEPEQVAGIFAEILREAQFEVEVANTLEAFADKEKLLGLDLIVPVWTMGEIAQELVNNVSAAVQNGTGLAGCHGGMCDSFRTNVDWQFMTGGQWVAHPGNDGVQYTVEICQGSSPLTAGIKDFEVTSEQYYLHIDPAVEVLATTRFPVVQGPHATNKAVDMPVVWTKRWGHGRVYYNSLGHHADIVELLPVKELMRRGLLWAAEGKTEAAANLEQTAGAGYSGMADSQF</sequence>
<keyword evidence="3" id="KW-1185">Reference proteome</keyword>
<evidence type="ECO:0000313" key="3">
    <source>
        <dbReference type="Proteomes" id="UP000186058"/>
    </source>
</evidence>
<feature type="domain" description="ThuA-like" evidence="1">
    <location>
        <begin position="3"/>
        <end position="215"/>
    </location>
</feature>
<reference evidence="2 3" key="1">
    <citation type="submission" date="2016-03" db="EMBL/GenBank/DDBJ databases">
        <authorList>
            <person name="Sant'Anna F.H."/>
            <person name="Ambrosini A."/>
            <person name="Souza R."/>
            <person name="Bach E."/>
            <person name="Fernandes G."/>
            <person name="Balsanelli E."/>
            <person name="Baura V.A."/>
            <person name="Souza E.M."/>
            <person name="Passaglia L."/>
        </authorList>
    </citation>
    <scope>NUCLEOTIDE SEQUENCE [LARGE SCALE GENOMIC DNA]</scope>
    <source>
        <strain evidence="2 3">P26E</strain>
    </source>
</reference>
<organism evidence="2 3">
    <name type="scientific">Paenibacillus helianthi</name>
    <dbReference type="NCBI Taxonomy" id="1349432"/>
    <lineage>
        <taxon>Bacteria</taxon>
        <taxon>Bacillati</taxon>
        <taxon>Bacillota</taxon>
        <taxon>Bacilli</taxon>
        <taxon>Bacillales</taxon>
        <taxon>Paenibacillaceae</taxon>
        <taxon>Paenibacillus</taxon>
    </lineage>
</organism>
<gene>
    <name evidence="2" type="ORF">A3844_00785</name>
</gene>
<dbReference type="PANTHER" id="PTHR40469:SF2">
    <property type="entry name" value="GALACTOSE-BINDING DOMAIN-LIKE SUPERFAMILY PROTEIN"/>
    <property type="match status" value="1"/>
</dbReference>
<proteinExistence type="predicted"/>
<protein>
    <recommendedName>
        <fullName evidence="1">ThuA-like domain-containing protein</fullName>
    </recommendedName>
</protein>